<accession>A0A918KI78</accession>
<feature type="signal peptide" evidence="1">
    <location>
        <begin position="1"/>
        <end position="22"/>
    </location>
</feature>
<keyword evidence="1" id="KW-0732">Signal</keyword>
<sequence>MKKTLKLLLITGASGAFLGACGGGGGSSTPPAVVVTPPPVTDTAPVYTAGTFEPATTFKDMCETPRAGRADQAGSTLEEKFWLRSWTDETYLWYNEVTDRDPNSIADRIDYFNELRTARTTSSGAPVDQFHFNIDTEEYEARQSGEASAGYGARFRLLQSAPPRDIRVVYTQSNGPAGAAGGFRRGDKILVVDGIDAVNGGSTQAELDILNEGTFPTVAGVEHNFTVLGTDGAERDVTITSADVVEQPVTTTSIIDTADSKKVGYIHFTTFSPFSSEEAIFTAMQEMDAANVDDLVLDLRYNGGGLLAVAAQVGFMVAGADETANKTFDRLTFNDKNPTTNPVTGRALEPTPFYSTGLGFTVNQGVALPELNLERVFILSTSGTCSASEAVINGLRGIDIEVILIGSQTCGKPYGFYPTDNCGETYFTVQFRGANDKGFGDYADGFLPNDGNAGFGEEVPGCTIPDEYQGALGDADEPFLAAALQYAQNGTCPAATVTKPAQSKLQSTFSSGLDMMSDPRLATDEFLRTSRIGGVTDDVIVGEQ</sequence>
<dbReference type="InterPro" id="IPR029045">
    <property type="entry name" value="ClpP/crotonase-like_dom_sf"/>
</dbReference>
<feature type="domain" description="Tail specific protease" evidence="2">
    <location>
        <begin position="262"/>
        <end position="412"/>
    </location>
</feature>
<evidence type="ECO:0000313" key="3">
    <source>
        <dbReference type="EMBL" id="GGX63558.1"/>
    </source>
</evidence>
<comment type="caution">
    <text evidence="3">The sequence shown here is derived from an EMBL/GenBank/DDBJ whole genome shotgun (WGS) entry which is preliminary data.</text>
</comment>
<dbReference type="SUPFAM" id="SSF52096">
    <property type="entry name" value="ClpP/crotonase"/>
    <property type="match status" value="1"/>
</dbReference>
<dbReference type="Gene3D" id="3.90.226.10">
    <property type="entry name" value="2-enoyl-CoA Hydratase, Chain A, domain 1"/>
    <property type="match status" value="1"/>
</dbReference>
<dbReference type="InterPro" id="IPR036034">
    <property type="entry name" value="PDZ_sf"/>
</dbReference>
<dbReference type="SUPFAM" id="SSF50156">
    <property type="entry name" value="PDZ domain-like"/>
    <property type="match status" value="1"/>
</dbReference>
<dbReference type="PANTHER" id="PTHR32060:SF22">
    <property type="entry name" value="CARBOXYL-TERMINAL-PROCESSING PEPTIDASE 3, CHLOROPLASTIC"/>
    <property type="match status" value="1"/>
</dbReference>
<dbReference type="PROSITE" id="PS51257">
    <property type="entry name" value="PROKAR_LIPOPROTEIN"/>
    <property type="match status" value="1"/>
</dbReference>
<dbReference type="Gene3D" id="3.30.750.170">
    <property type="match status" value="1"/>
</dbReference>
<evidence type="ECO:0000313" key="4">
    <source>
        <dbReference type="Proteomes" id="UP000600865"/>
    </source>
</evidence>
<dbReference type="PANTHER" id="PTHR32060">
    <property type="entry name" value="TAIL-SPECIFIC PROTEASE"/>
    <property type="match status" value="1"/>
</dbReference>
<evidence type="ECO:0000256" key="1">
    <source>
        <dbReference type="SAM" id="SignalP"/>
    </source>
</evidence>
<dbReference type="GO" id="GO:0006508">
    <property type="term" value="P:proteolysis"/>
    <property type="evidence" value="ECO:0007669"/>
    <property type="project" value="InterPro"/>
</dbReference>
<dbReference type="AlphaFoldDB" id="A0A918KI78"/>
<feature type="chain" id="PRO_5037617979" evidence="1">
    <location>
        <begin position="23"/>
        <end position="544"/>
    </location>
</feature>
<proteinExistence type="predicted"/>
<dbReference type="EMBL" id="BMYV01000001">
    <property type="protein sequence ID" value="GGX63558.1"/>
    <property type="molecule type" value="Genomic_DNA"/>
</dbReference>
<name>A0A918KI78_9PROT</name>
<dbReference type="Pfam" id="PF03572">
    <property type="entry name" value="Peptidase_S41"/>
    <property type="match status" value="1"/>
</dbReference>
<dbReference type="RefSeq" id="WP_189582700.1">
    <property type="nucleotide sequence ID" value="NZ_BMYV01000001.1"/>
</dbReference>
<evidence type="ECO:0000259" key="2">
    <source>
        <dbReference type="Pfam" id="PF03572"/>
    </source>
</evidence>
<dbReference type="GO" id="GO:0008236">
    <property type="term" value="F:serine-type peptidase activity"/>
    <property type="evidence" value="ECO:0007669"/>
    <property type="project" value="InterPro"/>
</dbReference>
<dbReference type="Proteomes" id="UP000600865">
    <property type="component" value="Unassembled WGS sequence"/>
</dbReference>
<protein>
    <submittedName>
        <fullName evidence="3">Peptidase S41</fullName>
    </submittedName>
</protein>
<keyword evidence="4" id="KW-1185">Reference proteome</keyword>
<gene>
    <name evidence="3" type="ORF">GCM10011309_11950</name>
</gene>
<reference evidence="3 4" key="1">
    <citation type="journal article" date="2014" name="Int. J. Syst. Evol. Microbiol.">
        <title>Complete genome sequence of Corynebacterium casei LMG S-19264T (=DSM 44701T), isolated from a smear-ripened cheese.</title>
        <authorList>
            <consortium name="US DOE Joint Genome Institute (JGI-PGF)"/>
            <person name="Walter F."/>
            <person name="Albersmeier A."/>
            <person name="Kalinowski J."/>
            <person name="Ruckert C."/>
        </authorList>
    </citation>
    <scope>NUCLEOTIDE SEQUENCE [LARGE SCALE GENOMIC DNA]</scope>
    <source>
        <strain evidence="3 4">KCTC 23968</strain>
    </source>
</reference>
<organism evidence="3 4">
    <name type="scientific">Litorimonas cladophorae</name>
    <dbReference type="NCBI Taxonomy" id="1220491"/>
    <lineage>
        <taxon>Bacteria</taxon>
        <taxon>Pseudomonadati</taxon>
        <taxon>Pseudomonadota</taxon>
        <taxon>Alphaproteobacteria</taxon>
        <taxon>Maricaulales</taxon>
        <taxon>Robiginitomaculaceae</taxon>
    </lineage>
</organism>
<dbReference type="GO" id="GO:0004175">
    <property type="term" value="F:endopeptidase activity"/>
    <property type="evidence" value="ECO:0007669"/>
    <property type="project" value="TreeGrafter"/>
</dbReference>
<dbReference type="InterPro" id="IPR005151">
    <property type="entry name" value="Tail-specific_protease"/>
</dbReference>
<dbReference type="Gene3D" id="2.30.42.10">
    <property type="match status" value="1"/>
</dbReference>